<dbReference type="NCBIfam" id="TIGR03828">
    <property type="entry name" value="pfkB"/>
    <property type="match status" value="1"/>
</dbReference>
<keyword evidence="5 9" id="KW-0418">Kinase</keyword>
<evidence type="ECO:0000256" key="2">
    <source>
        <dbReference type="ARBA" id="ARBA00022679"/>
    </source>
</evidence>
<dbReference type="CDD" id="cd01164">
    <property type="entry name" value="FruK_PfkB_like"/>
    <property type="match status" value="1"/>
</dbReference>
<dbReference type="InterPro" id="IPR029056">
    <property type="entry name" value="Ribokinase-like"/>
</dbReference>
<comment type="pathway">
    <text evidence="8">Carbohydrate metabolism; D-tagatose 6-phosphate degradation; D-glyceraldehyde 3-phosphate and glycerone phosphate from D-tagatose 6-phosphate: step 1/2.</text>
</comment>
<dbReference type="Proteomes" id="UP001146670">
    <property type="component" value="Unassembled WGS sequence"/>
</dbReference>
<comment type="catalytic activity">
    <reaction evidence="7 9">
        <text>beta-D-fructose 1-phosphate + ATP = beta-D-fructose 1,6-bisphosphate + ADP + H(+)</text>
        <dbReference type="Rhea" id="RHEA:14213"/>
        <dbReference type="ChEBI" id="CHEBI:15378"/>
        <dbReference type="ChEBI" id="CHEBI:30616"/>
        <dbReference type="ChEBI" id="CHEBI:32966"/>
        <dbReference type="ChEBI" id="CHEBI:138881"/>
        <dbReference type="ChEBI" id="CHEBI:456216"/>
        <dbReference type="EC" id="2.7.1.56"/>
    </reaction>
</comment>
<comment type="similarity">
    <text evidence="8">Belongs to the carbohydrate kinase PfkB family. LacC subfamily.</text>
</comment>
<dbReference type="PROSITE" id="PS00584">
    <property type="entry name" value="PFKB_KINASES_2"/>
    <property type="match status" value="1"/>
</dbReference>
<reference evidence="11" key="1">
    <citation type="submission" date="2022-12" db="EMBL/GenBank/DDBJ databases">
        <title>Description and comparative metabolic analysis of Aerococcus sp. nov., isolated from the feces of a pig.</title>
        <authorList>
            <person name="Chang Y.-H."/>
        </authorList>
    </citation>
    <scope>NUCLEOTIDE SEQUENCE</scope>
    <source>
        <strain evidence="11">YH-aer222</strain>
    </source>
</reference>
<dbReference type="EMBL" id="JAPRFR010000001">
    <property type="protein sequence ID" value="MCZ0725180.1"/>
    <property type="molecule type" value="Genomic_DNA"/>
</dbReference>
<evidence type="ECO:0000256" key="7">
    <source>
        <dbReference type="ARBA" id="ARBA00047745"/>
    </source>
</evidence>
<dbReference type="GO" id="GO:0016052">
    <property type="term" value="P:carbohydrate catabolic process"/>
    <property type="evidence" value="ECO:0007669"/>
    <property type="project" value="UniProtKB-ARBA"/>
</dbReference>
<evidence type="ECO:0000259" key="10">
    <source>
        <dbReference type="Pfam" id="PF00294"/>
    </source>
</evidence>
<dbReference type="GO" id="GO:0005988">
    <property type="term" value="P:lactose metabolic process"/>
    <property type="evidence" value="ECO:0007669"/>
    <property type="project" value="UniProtKB-KW"/>
</dbReference>
<keyword evidence="3 8" id="KW-0423">Lactose metabolism</keyword>
<comment type="function">
    <text evidence="9">Catalyzes the ATP-dependent phosphorylation of fructose-l-phosphate to fructose-l,6-bisphosphate.</text>
</comment>
<dbReference type="InterPro" id="IPR011611">
    <property type="entry name" value="PfkB_dom"/>
</dbReference>
<dbReference type="GO" id="GO:0005524">
    <property type="term" value="F:ATP binding"/>
    <property type="evidence" value="ECO:0007669"/>
    <property type="project" value="UniProtKB-UniRule"/>
</dbReference>
<sequence>MIYTITFNPAIDLIYRLQDDLYPGQLNRSQNEDYIMGGKGLNASLLLKRLGHDTVATGFLAGFTGDFIKQELTRLGIKPYFITVEGTTRINAKVKGQDETEINGAGPEIHPENVQALIDYLQAELTSDDVVFLAGNKGLGMSQADYVAIAQLSHQVGAKLVLDSNADLLTSCLEYHPFIIKPNQDELNEIFDCQVSSQSDVIHYAKRLQDMGAKHVLVSLGGKGSILVTEQGQILAANAPKGQVINSTGAGDSMLAGFIGQYLDNGSLEDSLRQGAASGSATAFSTGIAGAKAVEQLKAQIKITEIGE</sequence>
<protein>
    <recommendedName>
        <fullName evidence="8">Tagatose-6-phosphate kinase</fullName>
        <ecNumber evidence="8">2.7.1.144</ecNumber>
    </recommendedName>
</protein>
<dbReference type="InterPro" id="IPR002173">
    <property type="entry name" value="Carboh/pur_kinase_PfkB_CS"/>
</dbReference>
<dbReference type="InterPro" id="IPR017583">
    <property type="entry name" value="Tagatose/fructose_Pkinase"/>
</dbReference>
<dbReference type="GO" id="GO:0009024">
    <property type="term" value="F:tagatose-6-phosphate kinase activity"/>
    <property type="evidence" value="ECO:0007669"/>
    <property type="project" value="UniProtKB-EC"/>
</dbReference>
<dbReference type="Pfam" id="PF00294">
    <property type="entry name" value="PfkB"/>
    <property type="match status" value="1"/>
</dbReference>
<feature type="domain" description="Carbohydrate kinase PfkB" evidence="10">
    <location>
        <begin position="10"/>
        <end position="288"/>
    </location>
</feature>
<name>A0A9X3FLU2_9LACT</name>
<evidence type="ECO:0000256" key="8">
    <source>
        <dbReference type="PIRNR" id="PIRNR000535"/>
    </source>
</evidence>
<organism evidence="11 12">
    <name type="scientific">Aerococcus kribbianus</name>
    <dbReference type="NCBI Taxonomy" id="2999064"/>
    <lineage>
        <taxon>Bacteria</taxon>
        <taxon>Bacillati</taxon>
        <taxon>Bacillota</taxon>
        <taxon>Bacilli</taxon>
        <taxon>Lactobacillales</taxon>
        <taxon>Aerococcaceae</taxon>
        <taxon>Aerococcus</taxon>
    </lineage>
</organism>
<evidence type="ECO:0000256" key="9">
    <source>
        <dbReference type="RuleBase" id="RU369061"/>
    </source>
</evidence>
<evidence type="ECO:0000256" key="6">
    <source>
        <dbReference type="ARBA" id="ARBA00022840"/>
    </source>
</evidence>
<keyword evidence="6 8" id="KW-0067">ATP-binding</keyword>
<keyword evidence="12" id="KW-1185">Reference proteome</keyword>
<dbReference type="PIRSF" id="PIRSF000535">
    <property type="entry name" value="1PFK/6PFK/LacC"/>
    <property type="match status" value="1"/>
</dbReference>
<dbReference type="RefSeq" id="WP_268751506.1">
    <property type="nucleotide sequence ID" value="NZ_JAPRFQ010000001.1"/>
</dbReference>
<dbReference type="FunFam" id="3.40.1190.20:FF:000001">
    <property type="entry name" value="Phosphofructokinase"/>
    <property type="match status" value="1"/>
</dbReference>
<comment type="caution">
    <text evidence="11">The sequence shown here is derived from an EMBL/GenBank/DDBJ whole genome shotgun (WGS) entry which is preliminary data.</text>
</comment>
<dbReference type="NCBIfam" id="TIGR03168">
    <property type="entry name" value="1-PFK"/>
    <property type="match status" value="1"/>
</dbReference>
<dbReference type="PANTHER" id="PTHR46566">
    <property type="entry name" value="1-PHOSPHOFRUCTOKINASE-RELATED"/>
    <property type="match status" value="1"/>
</dbReference>
<keyword evidence="4 8" id="KW-0547">Nucleotide-binding</keyword>
<evidence type="ECO:0000256" key="4">
    <source>
        <dbReference type="ARBA" id="ARBA00022741"/>
    </source>
</evidence>
<keyword evidence="2 8" id="KW-0808">Transferase</keyword>
<dbReference type="InterPro" id="IPR022463">
    <property type="entry name" value="1-PFruKinase"/>
</dbReference>
<dbReference type="AlphaFoldDB" id="A0A9X3FLU2"/>
<evidence type="ECO:0000256" key="5">
    <source>
        <dbReference type="ARBA" id="ARBA00022777"/>
    </source>
</evidence>
<dbReference type="EC" id="2.7.1.144" evidence="8"/>
<dbReference type="GO" id="GO:0005829">
    <property type="term" value="C:cytosol"/>
    <property type="evidence" value="ECO:0007669"/>
    <property type="project" value="TreeGrafter"/>
</dbReference>
<dbReference type="Gene3D" id="3.40.1190.20">
    <property type="match status" value="1"/>
</dbReference>
<comment type="catalytic activity">
    <reaction evidence="8">
        <text>D-tagatofuranose 6-phosphate + ATP = D-tagatofuranose 1,6-bisphosphate + ADP + H(+)</text>
        <dbReference type="Rhea" id="RHEA:12420"/>
        <dbReference type="ChEBI" id="CHEBI:15378"/>
        <dbReference type="ChEBI" id="CHEBI:30616"/>
        <dbReference type="ChEBI" id="CHEBI:58694"/>
        <dbReference type="ChEBI" id="CHEBI:58695"/>
        <dbReference type="ChEBI" id="CHEBI:456216"/>
        <dbReference type="EC" id="2.7.1.144"/>
    </reaction>
</comment>
<evidence type="ECO:0000313" key="12">
    <source>
        <dbReference type="Proteomes" id="UP001146670"/>
    </source>
</evidence>
<evidence type="ECO:0000313" key="11">
    <source>
        <dbReference type="EMBL" id="MCZ0725180.1"/>
    </source>
</evidence>
<evidence type="ECO:0000256" key="1">
    <source>
        <dbReference type="ARBA" id="ARBA00005380"/>
    </source>
</evidence>
<dbReference type="SUPFAM" id="SSF53613">
    <property type="entry name" value="Ribokinase-like"/>
    <property type="match status" value="1"/>
</dbReference>
<dbReference type="GO" id="GO:0008662">
    <property type="term" value="F:1-phosphofructokinase activity"/>
    <property type="evidence" value="ECO:0007669"/>
    <property type="project" value="UniProtKB-UniRule"/>
</dbReference>
<dbReference type="GO" id="GO:0044281">
    <property type="term" value="P:small molecule metabolic process"/>
    <property type="evidence" value="ECO:0007669"/>
    <property type="project" value="UniProtKB-ARBA"/>
</dbReference>
<dbReference type="PANTHER" id="PTHR46566:SF1">
    <property type="entry name" value="1-PHOSPHOFRUCTOKINASE"/>
    <property type="match status" value="1"/>
</dbReference>
<comment type="similarity">
    <text evidence="1">Belongs to the carbohydrate kinase pfkB family.</text>
</comment>
<evidence type="ECO:0000256" key="3">
    <source>
        <dbReference type="ARBA" id="ARBA00022736"/>
    </source>
</evidence>
<proteinExistence type="inferred from homology"/>
<gene>
    <name evidence="11" type="primary">pfkB</name>
    <name evidence="11" type="ORF">OW157_01185</name>
</gene>
<accession>A0A9X3FLU2</accession>